<keyword evidence="2" id="KW-0238">DNA-binding</keyword>
<evidence type="ECO:0000256" key="1">
    <source>
        <dbReference type="ARBA" id="ARBA00023015"/>
    </source>
</evidence>
<gene>
    <name evidence="6" type="ORF">WMW72_20415</name>
</gene>
<dbReference type="PROSITE" id="PS01124">
    <property type="entry name" value="HTH_ARAC_FAMILY_2"/>
    <property type="match status" value="1"/>
</dbReference>
<dbReference type="InterPro" id="IPR018060">
    <property type="entry name" value="HTH_AraC"/>
</dbReference>
<dbReference type="PANTHER" id="PTHR43280">
    <property type="entry name" value="ARAC-FAMILY TRANSCRIPTIONAL REGULATOR"/>
    <property type="match status" value="1"/>
</dbReference>
<name>A0ABU9DQB9_9BACL</name>
<dbReference type="PRINTS" id="PR00032">
    <property type="entry name" value="HTHARAC"/>
</dbReference>
<dbReference type="PANTHER" id="PTHR43280:SF2">
    <property type="entry name" value="HTH-TYPE TRANSCRIPTIONAL REGULATOR EXSA"/>
    <property type="match status" value="1"/>
</dbReference>
<evidence type="ECO:0000313" key="7">
    <source>
        <dbReference type="Proteomes" id="UP001469365"/>
    </source>
</evidence>
<evidence type="ECO:0000259" key="5">
    <source>
        <dbReference type="PROSITE" id="PS01124"/>
    </source>
</evidence>
<keyword evidence="4" id="KW-0472">Membrane</keyword>
<dbReference type="EMBL" id="JBBPCC010000014">
    <property type="protein sequence ID" value="MEK8130275.1"/>
    <property type="molecule type" value="Genomic_DNA"/>
</dbReference>
<dbReference type="PROSITE" id="PS00041">
    <property type="entry name" value="HTH_ARAC_FAMILY_1"/>
    <property type="match status" value="1"/>
</dbReference>
<keyword evidence="7" id="KW-1185">Reference proteome</keyword>
<dbReference type="Pfam" id="PF17853">
    <property type="entry name" value="GGDEF_2"/>
    <property type="match status" value="1"/>
</dbReference>
<sequence length="767" mass="87342">MPKYSRIFRNLLLSYIVILIIPNVAGYMSYRTSISVTESVSIENNMTQLRKSQEILERRMAEVESFTRQMALNQDLQVLMNEKGSDDRVNLYGIWKANQDIRAFSQTNDFLKQFYIYLNNYNVVLTPASAYMQPERYYQSVYYKDVPVEAWKKDVLERTHNREIMPLRPAVSNSVETSVITYMQSLPLDTFNGAARATVVVVIDESMIASLLSDIQDRYGGWSHISDAEGRTISLAGIGEADISRLSSDSRFDPDKESQFYNDDLVLTIRSHTNGWVYRAGIPRQVLMENANKIKSITWTFTGTALILGLLVGLLQAYRNSSPLHKVLNVMKEQFGKEALTGRNEYDFIHGNISSMITNNRRLEAELNRQLPLIRDAFLKRLISGEFRSQEEIAAAAAQAGAGLQVERGSIAILQINGYTGMDSVEILNELNAARLIAKQALQDLGRPLHMTDLGADRVVAIFGAEEGEGSQEAGDMEIERLLHELVQGVFDEYKMTITVALGNPFANAMEVSHAYEQARQVLEHALYSNRKGVLSYREARLESDTYYYPLDIELRLISTIKMGDMDEAKRIFRGILLQNMENRELSLEMRHQLVGELKGTFLKLLHQKTFLESGFFEQLKNRIVGMQATEEIQVIAEQMEVLMEELCGFITSKKNDHHNKTVEQVIAYISQAYSDPDLNLYRIAEQVERPEKYISNLFKEVTGMNLSDHLEKVRMDHAAELLRGRLYTLDEIASLVGYNSSHSFRRAFKRVVGVSPSAYRQSMSEE</sequence>
<dbReference type="InterPro" id="IPR041522">
    <property type="entry name" value="CdaR_GGDEF"/>
</dbReference>
<keyword evidence="4" id="KW-1133">Transmembrane helix</keyword>
<dbReference type="SMART" id="SM00342">
    <property type="entry name" value="HTH_ARAC"/>
    <property type="match status" value="1"/>
</dbReference>
<evidence type="ECO:0000313" key="6">
    <source>
        <dbReference type="EMBL" id="MEK8130275.1"/>
    </source>
</evidence>
<dbReference type="Proteomes" id="UP001469365">
    <property type="component" value="Unassembled WGS sequence"/>
</dbReference>
<dbReference type="InterPro" id="IPR020449">
    <property type="entry name" value="Tscrpt_reg_AraC-type_HTH"/>
</dbReference>
<feature type="transmembrane region" description="Helical" evidence="4">
    <location>
        <begin position="12"/>
        <end position="30"/>
    </location>
</feature>
<keyword evidence="4" id="KW-0812">Transmembrane</keyword>
<keyword evidence="3" id="KW-0804">Transcription</keyword>
<reference evidence="6 7" key="1">
    <citation type="submission" date="2024-04" db="EMBL/GenBank/DDBJ databases">
        <title>draft genome sequnece of Paenibacillus filicis.</title>
        <authorList>
            <person name="Kim D.-U."/>
        </authorList>
    </citation>
    <scope>NUCLEOTIDE SEQUENCE [LARGE SCALE GENOMIC DNA]</scope>
    <source>
        <strain evidence="6 7">KACC14197</strain>
    </source>
</reference>
<comment type="caution">
    <text evidence="6">The sequence shown here is derived from an EMBL/GenBank/DDBJ whole genome shotgun (WGS) entry which is preliminary data.</text>
</comment>
<dbReference type="InterPro" id="IPR018062">
    <property type="entry name" value="HTH_AraC-typ_CS"/>
</dbReference>
<protein>
    <submittedName>
        <fullName evidence="6">Helix-turn-helix domain-containing protein</fullName>
    </submittedName>
</protein>
<dbReference type="Pfam" id="PF12833">
    <property type="entry name" value="HTH_18"/>
    <property type="match status" value="1"/>
</dbReference>
<evidence type="ECO:0000256" key="4">
    <source>
        <dbReference type="SAM" id="Phobius"/>
    </source>
</evidence>
<proteinExistence type="predicted"/>
<evidence type="ECO:0000256" key="3">
    <source>
        <dbReference type="ARBA" id="ARBA00023163"/>
    </source>
</evidence>
<keyword evidence="1" id="KW-0805">Transcription regulation</keyword>
<feature type="domain" description="HTH araC/xylS-type" evidence="5">
    <location>
        <begin position="664"/>
        <end position="763"/>
    </location>
</feature>
<evidence type="ECO:0000256" key="2">
    <source>
        <dbReference type="ARBA" id="ARBA00023125"/>
    </source>
</evidence>
<organism evidence="6 7">
    <name type="scientific">Paenibacillus filicis</name>
    <dbReference type="NCBI Taxonomy" id="669464"/>
    <lineage>
        <taxon>Bacteria</taxon>
        <taxon>Bacillati</taxon>
        <taxon>Bacillota</taxon>
        <taxon>Bacilli</taxon>
        <taxon>Bacillales</taxon>
        <taxon>Paenibacillaceae</taxon>
        <taxon>Paenibacillus</taxon>
    </lineage>
</organism>
<dbReference type="RefSeq" id="WP_341417409.1">
    <property type="nucleotide sequence ID" value="NZ_JBBPCC010000014.1"/>
</dbReference>
<dbReference type="Gene3D" id="1.10.10.60">
    <property type="entry name" value="Homeodomain-like"/>
    <property type="match status" value="2"/>
</dbReference>
<dbReference type="InterPro" id="IPR009057">
    <property type="entry name" value="Homeodomain-like_sf"/>
</dbReference>
<dbReference type="SUPFAM" id="SSF46689">
    <property type="entry name" value="Homeodomain-like"/>
    <property type="match status" value="1"/>
</dbReference>
<accession>A0ABU9DQB9</accession>